<keyword evidence="2" id="KW-0472">Membrane</keyword>
<evidence type="ECO:0000256" key="2">
    <source>
        <dbReference type="SAM" id="Phobius"/>
    </source>
</evidence>
<feature type="transmembrane region" description="Helical" evidence="2">
    <location>
        <begin position="192"/>
        <end position="214"/>
    </location>
</feature>
<gene>
    <name evidence="4" type="ORF">K504DRAFT_466972</name>
</gene>
<feature type="chain" id="PRO_5026176404" description="Mid2 domain-containing protein" evidence="3">
    <location>
        <begin position="30"/>
        <end position="489"/>
    </location>
</feature>
<sequence>MVPSVGPPKLSRISLLVLLLTTLISTALSQDISTFEVKTCGNISGLAQCGTGFPFEFCCPTGSTCTALNSTGVIAAICCPKGSDCSYIKPVTCDVNQFNATLHPDNQVHLSDTKGITLPKCGTQCCPLGYKCAPGGMCAAEAAAIPTPSSSSTSTSTSLPSATVPPSISQTQQSTAPPVVETAQQGFNGRSFAAGFFPGIVIGALGTLALIWMIKKRRESKDKDRFSGDFGHVARTISDPIYDPAYSTRSDFIRSNSRSTSSTANMVQKGRDQNTVHGMTPRLKSIWERTPKLGFGGFGSSANVNTNPNNYSLPSASNNNTPTQQTRTIGTTLLKTGSGPRPPPPAVRAGHHSDPYKTPDQTPAQPSSRSRSRPDSSSTPHTHTHTHTHGPKSKKSHSKRPITPSRDASSETIDVLMPAPGFLAVPKAPGMQERRGNHRLTSDTTFTKLMERAGFEQEQRGEVRNLSSRTGPTGGVGIGFSNGSPARAI</sequence>
<accession>A0A6G1KCE1</accession>
<dbReference type="Proteomes" id="UP000799428">
    <property type="component" value="Unassembled WGS sequence"/>
</dbReference>
<evidence type="ECO:0000313" key="5">
    <source>
        <dbReference type="Proteomes" id="UP000799428"/>
    </source>
</evidence>
<feature type="region of interest" description="Disordered" evidence="1">
    <location>
        <begin position="332"/>
        <end position="411"/>
    </location>
</feature>
<keyword evidence="2" id="KW-1133">Transmembrane helix</keyword>
<dbReference type="OrthoDB" id="5338512at2759"/>
<evidence type="ECO:0000256" key="3">
    <source>
        <dbReference type="SAM" id="SignalP"/>
    </source>
</evidence>
<organism evidence="4 5">
    <name type="scientific">Pleomassaria siparia CBS 279.74</name>
    <dbReference type="NCBI Taxonomy" id="1314801"/>
    <lineage>
        <taxon>Eukaryota</taxon>
        <taxon>Fungi</taxon>
        <taxon>Dikarya</taxon>
        <taxon>Ascomycota</taxon>
        <taxon>Pezizomycotina</taxon>
        <taxon>Dothideomycetes</taxon>
        <taxon>Pleosporomycetidae</taxon>
        <taxon>Pleosporales</taxon>
        <taxon>Pleomassariaceae</taxon>
        <taxon>Pleomassaria</taxon>
    </lineage>
</organism>
<evidence type="ECO:0000313" key="4">
    <source>
        <dbReference type="EMBL" id="KAF2710569.1"/>
    </source>
</evidence>
<name>A0A6G1KCE1_9PLEO</name>
<proteinExistence type="predicted"/>
<dbReference type="EMBL" id="MU005769">
    <property type="protein sequence ID" value="KAF2710569.1"/>
    <property type="molecule type" value="Genomic_DNA"/>
</dbReference>
<feature type="compositionally biased region" description="Low complexity" evidence="1">
    <location>
        <begin position="148"/>
        <end position="167"/>
    </location>
</feature>
<reference evidence="4" key="1">
    <citation type="journal article" date="2020" name="Stud. Mycol.">
        <title>101 Dothideomycetes genomes: a test case for predicting lifestyles and emergence of pathogens.</title>
        <authorList>
            <person name="Haridas S."/>
            <person name="Albert R."/>
            <person name="Binder M."/>
            <person name="Bloem J."/>
            <person name="Labutti K."/>
            <person name="Salamov A."/>
            <person name="Andreopoulos B."/>
            <person name="Baker S."/>
            <person name="Barry K."/>
            <person name="Bills G."/>
            <person name="Bluhm B."/>
            <person name="Cannon C."/>
            <person name="Castanera R."/>
            <person name="Culley D."/>
            <person name="Daum C."/>
            <person name="Ezra D."/>
            <person name="Gonzalez J."/>
            <person name="Henrissat B."/>
            <person name="Kuo A."/>
            <person name="Liang C."/>
            <person name="Lipzen A."/>
            <person name="Lutzoni F."/>
            <person name="Magnuson J."/>
            <person name="Mondo S."/>
            <person name="Nolan M."/>
            <person name="Ohm R."/>
            <person name="Pangilinan J."/>
            <person name="Park H.-J."/>
            <person name="Ramirez L."/>
            <person name="Alfaro M."/>
            <person name="Sun H."/>
            <person name="Tritt A."/>
            <person name="Yoshinaga Y."/>
            <person name="Zwiers L.-H."/>
            <person name="Turgeon B."/>
            <person name="Goodwin S."/>
            <person name="Spatafora J."/>
            <person name="Crous P."/>
            <person name="Grigoriev I."/>
        </authorList>
    </citation>
    <scope>NUCLEOTIDE SEQUENCE</scope>
    <source>
        <strain evidence="4">CBS 279.74</strain>
    </source>
</reference>
<feature type="region of interest" description="Disordered" evidence="1">
    <location>
        <begin position="458"/>
        <end position="489"/>
    </location>
</feature>
<feature type="region of interest" description="Disordered" evidence="1">
    <location>
        <begin position="148"/>
        <end position="175"/>
    </location>
</feature>
<feature type="compositionally biased region" description="Polar residues" evidence="1">
    <location>
        <begin position="306"/>
        <end position="320"/>
    </location>
</feature>
<protein>
    <recommendedName>
        <fullName evidence="6">Mid2 domain-containing protein</fullName>
    </recommendedName>
</protein>
<dbReference type="AlphaFoldDB" id="A0A6G1KCE1"/>
<evidence type="ECO:0000256" key="1">
    <source>
        <dbReference type="SAM" id="MobiDB-lite"/>
    </source>
</evidence>
<feature type="signal peptide" evidence="3">
    <location>
        <begin position="1"/>
        <end position="29"/>
    </location>
</feature>
<keyword evidence="3" id="KW-0732">Signal</keyword>
<feature type="region of interest" description="Disordered" evidence="1">
    <location>
        <begin position="306"/>
        <end position="325"/>
    </location>
</feature>
<keyword evidence="2" id="KW-0812">Transmembrane</keyword>
<feature type="compositionally biased region" description="Basic residues" evidence="1">
    <location>
        <begin position="382"/>
        <end position="400"/>
    </location>
</feature>
<keyword evidence="5" id="KW-1185">Reference proteome</keyword>
<evidence type="ECO:0008006" key="6">
    <source>
        <dbReference type="Google" id="ProtNLM"/>
    </source>
</evidence>